<feature type="domain" description="Restriction endonuclease type IV Mrr" evidence="1">
    <location>
        <begin position="9"/>
        <end position="73"/>
    </location>
</feature>
<evidence type="ECO:0000313" key="2">
    <source>
        <dbReference type="EMBL" id="CAB5364160.1"/>
    </source>
</evidence>
<dbReference type="AlphaFoldDB" id="A0A916E6B5"/>
<accession>A0A916E6B5</accession>
<dbReference type="Proteomes" id="UP000684084">
    <property type="component" value="Unassembled WGS sequence"/>
</dbReference>
<name>A0A916E6B5_9GLOM</name>
<dbReference type="Pfam" id="PF04471">
    <property type="entry name" value="Mrr_cat"/>
    <property type="match status" value="1"/>
</dbReference>
<dbReference type="Gene3D" id="3.40.1350.10">
    <property type="match status" value="1"/>
</dbReference>
<gene>
    <name evidence="2" type="ORF">CHRIB12_LOCUS9842</name>
</gene>
<sequence length="122" mass="13856">MASSVENSSQFESCVYNKLKSMKLCVSRTRGSYGDNGIDIFAPLKEHILLVQCKNYTTAKVGINEIREFEGANSFEYFNVVFSLLNYIFIGITRTIVTIHTLGVFVTSIENGYTTLRNIRFF</sequence>
<dbReference type="InterPro" id="IPR011335">
    <property type="entry name" value="Restrct_endonuc-II-like"/>
</dbReference>
<organism evidence="2 3">
    <name type="scientific">Rhizophagus irregularis</name>
    <dbReference type="NCBI Taxonomy" id="588596"/>
    <lineage>
        <taxon>Eukaryota</taxon>
        <taxon>Fungi</taxon>
        <taxon>Fungi incertae sedis</taxon>
        <taxon>Mucoromycota</taxon>
        <taxon>Glomeromycotina</taxon>
        <taxon>Glomeromycetes</taxon>
        <taxon>Glomerales</taxon>
        <taxon>Glomeraceae</taxon>
        <taxon>Rhizophagus</taxon>
    </lineage>
</organism>
<dbReference type="GO" id="GO:0003677">
    <property type="term" value="F:DNA binding"/>
    <property type="evidence" value="ECO:0007669"/>
    <property type="project" value="InterPro"/>
</dbReference>
<dbReference type="GO" id="GO:0009307">
    <property type="term" value="P:DNA restriction-modification system"/>
    <property type="evidence" value="ECO:0007669"/>
    <property type="project" value="InterPro"/>
</dbReference>
<reference evidence="2" key="1">
    <citation type="submission" date="2020-05" db="EMBL/GenBank/DDBJ databases">
        <authorList>
            <person name="Rincon C."/>
            <person name="Sanders R I."/>
            <person name="Robbins C."/>
            <person name="Chaturvedi A."/>
        </authorList>
    </citation>
    <scope>NUCLEOTIDE SEQUENCE</scope>
    <source>
        <strain evidence="2">CHB12</strain>
    </source>
</reference>
<dbReference type="VEuPathDB" id="FungiDB:RhiirFUN_005930"/>
<evidence type="ECO:0000259" key="1">
    <source>
        <dbReference type="Pfam" id="PF04471"/>
    </source>
</evidence>
<dbReference type="EMBL" id="CAGKOT010000019">
    <property type="protein sequence ID" value="CAB5364160.1"/>
    <property type="molecule type" value="Genomic_DNA"/>
</dbReference>
<evidence type="ECO:0000313" key="3">
    <source>
        <dbReference type="Proteomes" id="UP000684084"/>
    </source>
</evidence>
<dbReference type="OrthoDB" id="2396581at2759"/>
<dbReference type="GO" id="GO:0006302">
    <property type="term" value="P:double-strand break repair"/>
    <property type="evidence" value="ECO:0007669"/>
    <property type="project" value="UniProtKB-ARBA"/>
</dbReference>
<dbReference type="InterPro" id="IPR007560">
    <property type="entry name" value="Restrct_endonuc_IV_Mrr"/>
</dbReference>
<comment type="caution">
    <text evidence="2">The sequence shown here is derived from an EMBL/GenBank/DDBJ whole genome shotgun (WGS) entry which is preliminary data.</text>
</comment>
<dbReference type="GO" id="GO:0004519">
    <property type="term" value="F:endonuclease activity"/>
    <property type="evidence" value="ECO:0007669"/>
    <property type="project" value="InterPro"/>
</dbReference>
<protein>
    <recommendedName>
        <fullName evidence="1">Restriction endonuclease type IV Mrr domain-containing protein</fullName>
    </recommendedName>
</protein>
<proteinExistence type="predicted"/>
<dbReference type="SUPFAM" id="SSF52980">
    <property type="entry name" value="Restriction endonuclease-like"/>
    <property type="match status" value="1"/>
</dbReference>
<dbReference type="InterPro" id="IPR011856">
    <property type="entry name" value="tRNA_endonuc-like_dom_sf"/>
</dbReference>